<feature type="domain" description="DUF11" evidence="1">
    <location>
        <begin position="106"/>
        <end position="206"/>
    </location>
</feature>
<dbReference type="Gene3D" id="2.60.40.10">
    <property type="entry name" value="Immunoglobulins"/>
    <property type="match status" value="1"/>
</dbReference>
<evidence type="ECO:0000313" key="3">
    <source>
        <dbReference type="Proteomes" id="UP000768163"/>
    </source>
</evidence>
<sequence length="338" mass="37162">EKIPTFLNCTSFLDINTLINATNNKSEGLTNETYYWNIGNLTPAETKILMLNCTVSAPKNGTENFTNTAYIKFEYGDGANDLKYTNNQTISVLGLSNITVNKSIQVTVSIYQPGHGIVFIINVTNTGNIALHNIDVRDELDSVSVYNVTLDGQQVNYDIYNNVLNLTISNLNPGDSAIIKIYANISDNATNGTHTNFVSVSANSTTGLILANSSVNYVVGIPSLTISKQVPSLASFGEEISYTINVTNNGTYTIENLKVWDEIPEGLRNFSNFTSVNSSCIGQSCNIYPNLMRFYCDVFNLSNGSSCIITAKLQIYDINESREGEYTNYVYANAQNFN</sequence>
<name>A0A8J7YU47_9ARCH</name>
<proteinExistence type="predicted"/>
<dbReference type="Proteomes" id="UP000768163">
    <property type="component" value="Unassembled WGS sequence"/>
</dbReference>
<reference evidence="2" key="1">
    <citation type="submission" date="2019-11" db="EMBL/GenBank/DDBJ databases">
        <title>Lipid analysis of CO2-rich subsurface aquifers suggests an autotrophy-based deep biosphere with lysolipids enriched in CPR bacteria.</title>
        <authorList>
            <person name="Probst A.J."/>
            <person name="Elling F.J."/>
            <person name="Castelle C.J."/>
            <person name="Zhu Q."/>
            <person name="Elvert M."/>
            <person name="Birarda G."/>
            <person name="Holman H.-Y."/>
            <person name="Lane K.R."/>
            <person name="Ladd B."/>
            <person name="Ryan M.C."/>
            <person name="Woyke T."/>
            <person name="Hinrichs K.-U."/>
            <person name="Banfield J.F."/>
        </authorList>
    </citation>
    <scope>NUCLEOTIDE SEQUENCE</scope>
    <source>
        <strain evidence="2">CG_2015-01_33_1645</strain>
    </source>
</reference>
<dbReference type="InterPro" id="IPR013783">
    <property type="entry name" value="Ig-like_fold"/>
</dbReference>
<dbReference type="EMBL" id="JAACVF010000246">
    <property type="protein sequence ID" value="NCN65781.1"/>
    <property type="molecule type" value="Genomic_DNA"/>
</dbReference>
<organism evidence="2 3">
    <name type="scientific">Candidatus Altarchaeum hamiconexum</name>
    <dbReference type="NCBI Taxonomy" id="1803513"/>
    <lineage>
        <taxon>Archaea</taxon>
        <taxon>Candidatus Altarchaeota</taxon>
        <taxon>Candidatus Altiarchaeia</taxon>
        <taxon>Candidatus Altarchaeales</taxon>
        <taxon>Candidatus Altarchaeaceae</taxon>
        <taxon>Candidatus Altarchaeum</taxon>
    </lineage>
</organism>
<evidence type="ECO:0000313" key="2">
    <source>
        <dbReference type="EMBL" id="NCN65781.1"/>
    </source>
</evidence>
<feature type="non-terminal residue" evidence="2">
    <location>
        <position position="1"/>
    </location>
</feature>
<dbReference type="NCBIfam" id="TIGR01451">
    <property type="entry name" value="B_ant_repeat"/>
    <property type="match status" value="1"/>
</dbReference>
<dbReference type="AlphaFoldDB" id="A0A8J7YU47"/>
<dbReference type="InterPro" id="IPR001434">
    <property type="entry name" value="OmcB-like_DUF11"/>
</dbReference>
<accession>A0A8J7YU47</accession>
<comment type="caution">
    <text evidence="2">The sequence shown here is derived from an EMBL/GenBank/DDBJ whole genome shotgun (WGS) entry which is preliminary data.</text>
</comment>
<feature type="non-terminal residue" evidence="2">
    <location>
        <position position="338"/>
    </location>
</feature>
<dbReference type="Pfam" id="PF01345">
    <property type="entry name" value="DUF11"/>
    <property type="match status" value="2"/>
</dbReference>
<protein>
    <submittedName>
        <fullName evidence="2">DUF11 domain-containing protein</fullName>
    </submittedName>
</protein>
<dbReference type="PANTHER" id="PTHR34819:SF3">
    <property type="entry name" value="CELL SURFACE PROTEIN"/>
    <property type="match status" value="1"/>
</dbReference>
<gene>
    <name evidence="2" type="ORF">GW910_06995</name>
</gene>
<dbReference type="InterPro" id="IPR051172">
    <property type="entry name" value="Chlamydia_OmcB"/>
</dbReference>
<evidence type="ECO:0000259" key="1">
    <source>
        <dbReference type="Pfam" id="PF01345"/>
    </source>
</evidence>
<feature type="domain" description="DUF11" evidence="1">
    <location>
        <begin position="224"/>
        <end position="336"/>
    </location>
</feature>
<dbReference type="PANTHER" id="PTHR34819">
    <property type="entry name" value="LARGE CYSTEINE-RICH PERIPLASMIC PROTEIN OMCB"/>
    <property type="match status" value="1"/>
</dbReference>
<dbReference type="InterPro" id="IPR047589">
    <property type="entry name" value="DUF11_rpt"/>
</dbReference>